<sequence>MSKTFASQRRLLKDILTDGPPDIGGGMEVCDSDGDATAVPRFAWRKIVVRSKPLSGGASSGSSSVDMGNTRVVCTVNGPREQQQQSANASVDTAMEEGVLSVTLRGGDIEPTLRYSVERALQAVVCLRKLARTETAIELNVQH</sequence>
<dbReference type="InterPro" id="IPR020568">
    <property type="entry name" value="Ribosomal_Su5_D2-typ_SF"/>
</dbReference>
<evidence type="ECO:0000259" key="1">
    <source>
        <dbReference type="Pfam" id="PF01138"/>
    </source>
</evidence>
<reference evidence="2" key="1">
    <citation type="submission" date="2014-05" db="EMBL/GenBank/DDBJ databases">
        <title>The genome and life-stage specific transcriptomes of Globodera pallida elucidate key aspects of plant parasitism by a cyst nematode.</title>
        <authorList>
            <person name="Cotton J.A."/>
            <person name="Lilley C.J."/>
            <person name="Jones L.M."/>
            <person name="Kikuchi T."/>
            <person name="Reid A.J."/>
            <person name="Thorpe P."/>
            <person name="Tsai I.J."/>
            <person name="Beasley H."/>
            <person name="Blok V."/>
            <person name="Cock P.J.A."/>
            <person name="Van den Akker S.E."/>
            <person name="Holroyd N."/>
            <person name="Hunt M."/>
            <person name="Mantelin S."/>
            <person name="Naghra H."/>
            <person name="Pain A."/>
            <person name="Palomares-Rius J.E."/>
            <person name="Zarowiecki M."/>
            <person name="Berriman M."/>
            <person name="Jones J.T."/>
            <person name="Urwin P.E."/>
        </authorList>
    </citation>
    <scope>NUCLEOTIDE SEQUENCE [LARGE SCALE GENOMIC DNA]</scope>
    <source>
        <strain evidence="2">Lindley</strain>
    </source>
</reference>
<name>A0A183CJD6_GLOPA</name>
<accession>A0A183CJD6</accession>
<dbReference type="Proteomes" id="UP000050741">
    <property type="component" value="Unassembled WGS sequence"/>
</dbReference>
<dbReference type="AlphaFoldDB" id="A0A183CJD6"/>
<dbReference type="WBParaSite" id="GPLIN_001299200">
    <property type="protein sequence ID" value="GPLIN_001299200"/>
    <property type="gene ID" value="GPLIN_001299200"/>
</dbReference>
<dbReference type="InterPro" id="IPR027408">
    <property type="entry name" value="PNPase/RNase_PH_dom_sf"/>
</dbReference>
<organism evidence="2 3">
    <name type="scientific">Globodera pallida</name>
    <name type="common">Potato cyst nematode worm</name>
    <name type="synonym">Heterodera pallida</name>
    <dbReference type="NCBI Taxonomy" id="36090"/>
    <lineage>
        <taxon>Eukaryota</taxon>
        <taxon>Metazoa</taxon>
        <taxon>Ecdysozoa</taxon>
        <taxon>Nematoda</taxon>
        <taxon>Chromadorea</taxon>
        <taxon>Rhabditida</taxon>
        <taxon>Tylenchina</taxon>
        <taxon>Tylenchomorpha</taxon>
        <taxon>Tylenchoidea</taxon>
        <taxon>Heteroderidae</taxon>
        <taxon>Heteroderinae</taxon>
        <taxon>Globodera</taxon>
    </lineage>
</organism>
<dbReference type="SUPFAM" id="SSF54211">
    <property type="entry name" value="Ribosomal protein S5 domain 2-like"/>
    <property type="match status" value="1"/>
</dbReference>
<evidence type="ECO:0000313" key="3">
    <source>
        <dbReference type="WBParaSite" id="GPLIN_001299200"/>
    </source>
</evidence>
<proteinExistence type="predicted"/>
<keyword evidence="2" id="KW-1185">Reference proteome</keyword>
<dbReference type="Gene3D" id="3.30.230.70">
    <property type="entry name" value="GHMP Kinase, N-terminal domain"/>
    <property type="match status" value="1"/>
</dbReference>
<dbReference type="Pfam" id="PF01138">
    <property type="entry name" value="RNase_PH"/>
    <property type="match status" value="1"/>
</dbReference>
<evidence type="ECO:0000313" key="2">
    <source>
        <dbReference type="Proteomes" id="UP000050741"/>
    </source>
</evidence>
<dbReference type="InterPro" id="IPR001247">
    <property type="entry name" value="ExoRNase_PH_dom1"/>
</dbReference>
<protein>
    <submittedName>
        <fullName evidence="3">RNase_PH domain-containing protein</fullName>
    </submittedName>
</protein>
<feature type="domain" description="Exoribonuclease phosphorolytic" evidence="1">
    <location>
        <begin position="58"/>
        <end position="141"/>
    </location>
</feature>
<reference evidence="3" key="2">
    <citation type="submission" date="2016-06" db="UniProtKB">
        <authorList>
            <consortium name="WormBaseParasite"/>
        </authorList>
    </citation>
    <scope>IDENTIFICATION</scope>
</reference>